<evidence type="ECO:0000313" key="4">
    <source>
        <dbReference type="EMBL" id="TWT56965.1"/>
    </source>
</evidence>
<dbReference type="OrthoDB" id="212263at2"/>
<dbReference type="Proteomes" id="UP000317243">
    <property type="component" value="Unassembled WGS sequence"/>
</dbReference>
<proteinExistence type="predicted"/>
<organism evidence="4 5">
    <name type="scientific">Thalassoglobus neptunius</name>
    <dbReference type="NCBI Taxonomy" id="1938619"/>
    <lineage>
        <taxon>Bacteria</taxon>
        <taxon>Pseudomonadati</taxon>
        <taxon>Planctomycetota</taxon>
        <taxon>Planctomycetia</taxon>
        <taxon>Planctomycetales</taxon>
        <taxon>Planctomycetaceae</taxon>
        <taxon>Thalassoglobus</taxon>
    </lineage>
</organism>
<evidence type="ECO:0000256" key="1">
    <source>
        <dbReference type="SAM" id="MobiDB-lite"/>
    </source>
</evidence>
<accession>A0A5C5X446</accession>
<keyword evidence="5" id="KW-1185">Reference proteome</keyword>
<dbReference type="Pfam" id="PF01609">
    <property type="entry name" value="DDE_Tnp_1"/>
    <property type="match status" value="1"/>
</dbReference>
<evidence type="ECO:0000259" key="2">
    <source>
        <dbReference type="Pfam" id="PF01609"/>
    </source>
</evidence>
<dbReference type="InterPro" id="IPR025161">
    <property type="entry name" value="IS402-like_dom"/>
</dbReference>
<feature type="region of interest" description="Disordered" evidence="1">
    <location>
        <begin position="107"/>
        <end position="132"/>
    </location>
</feature>
<evidence type="ECO:0000313" key="5">
    <source>
        <dbReference type="Proteomes" id="UP000317243"/>
    </source>
</evidence>
<dbReference type="GO" id="GO:0004803">
    <property type="term" value="F:transposase activity"/>
    <property type="evidence" value="ECO:0007669"/>
    <property type="project" value="InterPro"/>
</dbReference>
<dbReference type="PANTHER" id="PTHR30007">
    <property type="entry name" value="PHP DOMAIN PROTEIN"/>
    <property type="match status" value="1"/>
</dbReference>
<feature type="compositionally biased region" description="Basic and acidic residues" evidence="1">
    <location>
        <begin position="120"/>
        <end position="132"/>
    </location>
</feature>
<evidence type="ECO:0000259" key="3">
    <source>
        <dbReference type="Pfam" id="PF13340"/>
    </source>
</evidence>
<dbReference type="NCBIfam" id="NF033580">
    <property type="entry name" value="transpos_IS5_3"/>
    <property type="match status" value="1"/>
</dbReference>
<gene>
    <name evidence="4" type="ORF">KOR42_03210</name>
</gene>
<dbReference type="Pfam" id="PF13340">
    <property type="entry name" value="DUF4096"/>
    <property type="match status" value="1"/>
</dbReference>
<dbReference type="GO" id="GO:0003677">
    <property type="term" value="F:DNA binding"/>
    <property type="evidence" value="ECO:0007669"/>
    <property type="project" value="InterPro"/>
</dbReference>
<dbReference type="AlphaFoldDB" id="A0A5C5X446"/>
<dbReference type="RefSeq" id="WP_146506858.1">
    <property type="nucleotide sequence ID" value="NZ_SIHI01000001.1"/>
</dbReference>
<protein>
    <submittedName>
        <fullName evidence="4">Transposase DDE domain protein</fullName>
    </submittedName>
</protein>
<sequence length="285" mass="32786">MSEAIRKAYPSDLTDLQWEMIEMILPKPRRSKKGGRPQTVDVREVINTILYQCRSGCQWDMLPHDLLPKSTVYDYFKRWRDDGTLQRINDILVGTVRSMEALSEECDPSAASIDSQSVKSSERSNSRGYDGGKKITGRKRNIAVDTLGLLLAVTVTVASIDDAQAARPVMQQLTQARQPRLEVVWADSKYHNHALNDWLSRHHDIPWTLEIVRRPAGVRGFVLLPKRWVAERTFSWLGRWRRLSRDYEHHTKSSEAMIYVASIGRMLRRLAPSPNQAPFKYRLTA</sequence>
<dbReference type="InterPro" id="IPR002559">
    <property type="entry name" value="Transposase_11"/>
</dbReference>
<dbReference type="EMBL" id="SIHI01000001">
    <property type="protein sequence ID" value="TWT56965.1"/>
    <property type="molecule type" value="Genomic_DNA"/>
</dbReference>
<feature type="domain" description="Transposase IS4-like" evidence="2">
    <location>
        <begin position="107"/>
        <end position="260"/>
    </location>
</feature>
<dbReference type="GO" id="GO:0006313">
    <property type="term" value="P:DNA transposition"/>
    <property type="evidence" value="ECO:0007669"/>
    <property type="project" value="InterPro"/>
</dbReference>
<dbReference type="PANTHER" id="PTHR30007:SF0">
    <property type="entry name" value="TRANSPOSASE"/>
    <property type="match status" value="1"/>
</dbReference>
<name>A0A5C5X446_9PLAN</name>
<reference evidence="4 5" key="1">
    <citation type="submission" date="2019-02" db="EMBL/GenBank/DDBJ databases">
        <title>Deep-cultivation of Planctomycetes and their phenomic and genomic characterization uncovers novel biology.</title>
        <authorList>
            <person name="Wiegand S."/>
            <person name="Jogler M."/>
            <person name="Boedeker C."/>
            <person name="Pinto D."/>
            <person name="Vollmers J."/>
            <person name="Rivas-Marin E."/>
            <person name="Kohn T."/>
            <person name="Peeters S.H."/>
            <person name="Heuer A."/>
            <person name="Rast P."/>
            <person name="Oberbeckmann S."/>
            <person name="Bunk B."/>
            <person name="Jeske O."/>
            <person name="Meyerdierks A."/>
            <person name="Storesund J.E."/>
            <person name="Kallscheuer N."/>
            <person name="Luecker S."/>
            <person name="Lage O.M."/>
            <person name="Pohl T."/>
            <person name="Merkel B.J."/>
            <person name="Hornburger P."/>
            <person name="Mueller R.-W."/>
            <person name="Bruemmer F."/>
            <person name="Labrenz M."/>
            <person name="Spormann A.M."/>
            <person name="Op Den Camp H."/>
            <person name="Overmann J."/>
            <person name="Amann R."/>
            <person name="Jetten M.S.M."/>
            <person name="Mascher T."/>
            <person name="Medema M.H."/>
            <person name="Devos D.P."/>
            <person name="Kaster A.-K."/>
            <person name="Ovreas L."/>
            <person name="Rohde M."/>
            <person name="Galperin M.Y."/>
            <person name="Jogler C."/>
        </authorList>
    </citation>
    <scope>NUCLEOTIDE SEQUENCE [LARGE SCALE GENOMIC DNA]</scope>
    <source>
        <strain evidence="4 5">KOR42</strain>
    </source>
</reference>
<comment type="caution">
    <text evidence="4">The sequence shown here is derived from an EMBL/GenBank/DDBJ whole genome shotgun (WGS) entry which is preliminary data.</text>
</comment>
<feature type="domain" description="Insertion element IS402-like" evidence="3">
    <location>
        <begin position="13"/>
        <end position="88"/>
    </location>
</feature>